<reference evidence="2" key="1">
    <citation type="submission" date="2022-11" db="UniProtKB">
        <authorList>
            <consortium name="WormBaseParasite"/>
        </authorList>
    </citation>
    <scope>IDENTIFICATION</scope>
</reference>
<protein>
    <submittedName>
        <fullName evidence="2">Uncharacterized protein</fullName>
    </submittedName>
</protein>
<proteinExistence type="predicted"/>
<dbReference type="WBParaSite" id="ES5_v2.g27018.t1">
    <property type="protein sequence ID" value="ES5_v2.g27018.t1"/>
    <property type="gene ID" value="ES5_v2.g27018"/>
</dbReference>
<organism evidence="1 2">
    <name type="scientific">Panagrolaimus sp. ES5</name>
    <dbReference type="NCBI Taxonomy" id="591445"/>
    <lineage>
        <taxon>Eukaryota</taxon>
        <taxon>Metazoa</taxon>
        <taxon>Ecdysozoa</taxon>
        <taxon>Nematoda</taxon>
        <taxon>Chromadorea</taxon>
        <taxon>Rhabditida</taxon>
        <taxon>Tylenchina</taxon>
        <taxon>Panagrolaimomorpha</taxon>
        <taxon>Panagrolaimoidea</taxon>
        <taxon>Panagrolaimidae</taxon>
        <taxon>Panagrolaimus</taxon>
    </lineage>
</organism>
<accession>A0AC34GBN8</accession>
<name>A0AC34GBN8_9BILA</name>
<dbReference type="Proteomes" id="UP000887579">
    <property type="component" value="Unplaced"/>
</dbReference>
<evidence type="ECO:0000313" key="2">
    <source>
        <dbReference type="WBParaSite" id="ES5_v2.g27018.t1"/>
    </source>
</evidence>
<sequence length="126" mass="14431">MIKLSSYYCNEDDEIKMDNNASSNPVNSSTLSLHIAAYENLNKTYIASNEDENKSKKFGLNKKWKNDKQLFLLSDKQSPFEFPRQQKNEALKPEIMQFKASQRLLNPNASTLANQKDNQQGKKVAV</sequence>
<evidence type="ECO:0000313" key="1">
    <source>
        <dbReference type="Proteomes" id="UP000887579"/>
    </source>
</evidence>